<accession>A0A9N9CGL5</accession>
<evidence type="ECO:0000313" key="2">
    <source>
        <dbReference type="Proteomes" id="UP000789570"/>
    </source>
</evidence>
<comment type="caution">
    <text evidence="1">The sequence shown here is derived from an EMBL/GenBank/DDBJ whole genome shotgun (WGS) entry which is preliminary data.</text>
</comment>
<sequence>MTEDGKEIKGSDLWSKKKYEIYQGLLLEALKGKRNYSENEEKKVVFEIYIDKETAKNKFEEEIKQRLEKTANEKIKIIVRLGLDSKNYPGIQMADIIANGLQRDYKRTGKTNKFEKYFKKKTNFKIAISKT</sequence>
<dbReference type="InterPro" id="IPR024524">
    <property type="entry name" value="DUF3800"/>
</dbReference>
<dbReference type="Pfam" id="PF12686">
    <property type="entry name" value="DUF3800"/>
    <property type="match status" value="1"/>
</dbReference>
<proteinExistence type="predicted"/>
<evidence type="ECO:0000313" key="1">
    <source>
        <dbReference type="EMBL" id="CAG8598201.1"/>
    </source>
</evidence>
<dbReference type="EMBL" id="CAJVPQ010002466">
    <property type="protein sequence ID" value="CAG8598201.1"/>
    <property type="molecule type" value="Genomic_DNA"/>
</dbReference>
<dbReference type="AlphaFoldDB" id="A0A9N9CGL5"/>
<protein>
    <submittedName>
        <fullName evidence="1">17014_t:CDS:1</fullName>
    </submittedName>
</protein>
<dbReference type="Proteomes" id="UP000789570">
    <property type="component" value="Unassembled WGS sequence"/>
</dbReference>
<organism evidence="1 2">
    <name type="scientific">Funneliformis caledonium</name>
    <dbReference type="NCBI Taxonomy" id="1117310"/>
    <lineage>
        <taxon>Eukaryota</taxon>
        <taxon>Fungi</taxon>
        <taxon>Fungi incertae sedis</taxon>
        <taxon>Mucoromycota</taxon>
        <taxon>Glomeromycotina</taxon>
        <taxon>Glomeromycetes</taxon>
        <taxon>Glomerales</taxon>
        <taxon>Glomeraceae</taxon>
        <taxon>Funneliformis</taxon>
    </lineage>
</organism>
<reference evidence="1" key="1">
    <citation type="submission" date="2021-06" db="EMBL/GenBank/DDBJ databases">
        <authorList>
            <person name="Kallberg Y."/>
            <person name="Tangrot J."/>
            <person name="Rosling A."/>
        </authorList>
    </citation>
    <scope>NUCLEOTIDE SEQUENCE</scope>
    <source>
        <strain evidence="1">UK204</strain>
    </source>
</reference>
<gene>
    <name evidence="1" type="ORF">FCALED_LOCUS8453</name>
</gene>
<dbReference type="OrthoDB" id="10507497at2759"/>
<keyword evidence="2" id="KW-1185">Reference proteome</keyword>
<name>A0A9N9CGL5_9GLOM</name>